<evidence type="ECO:0000313" key="2">
    <source>
        <dbReference type="Proteomes" id="UP000634136"/>
    </source>
</evidence>
<dbReference type="Proteomes" id="UP000634136">
    <property type="component" value="Unassembled WGS sequence"/>
</dbReference>
<proteinExistence type="predicted"/>
<organism evidence="1 2">
    <name type="scientific">Senna tora</name>
    <dbReference type="NCBI Taxonomy" id="362788"/>
    <lineage>
        <taxon>Eukaryota</taxon>
        <taxon>Viridiplantae</taxon>
        <taxon>Streptophyta</taxon>
        <taxon>Embryophyta</taxon>
        <taxon>Tracheophyta</taxon>
        <taxon>Spermatophyta</taxon>
        <taxon>Magnoliopsida</taxon>
        <taxon>eudicotyledons</taxon>
        <taxon>Gunneridae</taxon>
        <taxon>Pentapetalae</taxon>
        <taxon>rosids</taxon>
        <taxon>fabids</taxon>
        <taxon>Fabales</taxon>
        <taxon>Fabaceae</taxon>
        <taxon>Caesalpinioideae</taxon>
        <taxon>Cassia clade</taxon>
        <taxon>Senna</taxon>
    </lineage>
</organism>
<sequence length="59" mass="6333">MGAHSGAMAPKQGIWAESGRCCAHSGAMAPKSWIWPHQRQLLVPQNVRPGLMTPALSLL</sequence>
<dbReference type="EMBL" id="JAAIUW010000008">
    <property type="protein sequence ID" value="KAF7822148.1"/>
    <property type="molecule type" value="Genomic_DNA"/>
</dbReference>
<protein>
    <submittedName>
        <fullName evidence="1">Uncharacterized protein</fullName>
    </submittedName>
</protein>
<comment type="caution">
    <text evidence="1">The sequence shown here is derived from an EMBL/GenBank/DDBJ whole genome shotgun (WGS) entry which is preliminary data.</text>
</comment>
<evidence type="ECO:0000313" key="1">
    <source>
        <dbReference type="EMBL" id="KAF7822148.1"/>
    </source>
</evidence>
<keyword evidence="2" id="KW-1185">Reference proteome</keyword>
<reference evidence="1" key="1">
    <citation type="submission" date="2020-09" db="EMBL/GenBank/DDBJ databases">
        <title>Genome-Enabled Discovery of Anthraquinone Biosynthesis in Senna tora.</title>
        <authorList>
            <person name="Kang S.-H."/>
            <person name="Pandey R.P."/>
            <person name="Lee C.-M."/>
            <person name="Sim J.-S."/>
            <person name="Jeong J.-T."/>
            <person name="Choi B.-S."/>
            <person name="Jung M."/>
            <person name="Ginzburg D."/>
            <person name="Zhao K."/>
            <person name="Won S.Y."/>
            <person name="Oh T.-J."/>
            <person name="Yu Y."/>
            <person name="Kim N.-H."/>
            <person name="Lee O.R."/>
            <person name="Lee T.-H."/>
            <person name="Bashyal P."/>
            <person name="Kim T.-S."/>
            <person name="Lee W.-H."/>
            <person name="Kawkins C."/>
            <person name="Kim C.-K."/>
            <person name="Kim J.S."/>
            <person name="Ahn B.O."/>
            <person name="Rhee S.Y."/>
            <person name="Sohng J.K."/>
        </authorList>
    </citation>
    <scope>NUCLEOTIDE SEQUENCE</scope>
    <source>
        <tissue evidence="1">Leaf</tissue>
    </source>
</reference>
<dbReference type="AlphaFoldDB" id="A0A834TH77"/>
<name>A0A834TH77_9FABA</name>
<gene>
    <name evidence="1" type="ORF">G2W53_027603</name>
</gene>
<accession>A0A834TH77</accession>